<dbReference type="InterPro" id="IPR029058">
    <property type="entry name" value="AB_hydrolase_fold"/>
</dbReference>
<dbReference type="EMBL" id="ML996155">
    <property type="protein sequence ID" value="KAF2733897.1"/>
    <property type="molecule type" value="Genomic_DNA"/>
</dbReference>
<name>A0A9P4QZ86_9PLEO</name>
<protein>
    <submittedName>
        <fullName evidence="3">Alpha/beta-hydrolase</fullName>
    </submittedName>
</protein>
<dbReference type="SUPFAM" id="SSF53474">
    <property type="entry name" value="alpha/beta-Hydrolases"/>
    <property type="match status" value="1"/>
</dbReference>
<dbReference type="InterPro" id="IPR000073">
    <property type="entry name" value="AB_hydrolase_1"/>
</dbReference>
<evidence type="ECO:0000256" key="1">
    <source>
        <dbReference type="SAM" id="MobiDB-lite"/>
    </source>
</evidence>
<keyword evidence="4" id="KW-1185">Reference proteome</keyword>
<feature type="region of interest" description="Disordered" evidence="1">
    <location>
        <begin position="50"/>
        <end position="78"/>
    </location>
</feature>
<dbReference type="Gene3D" id="3.40.50.1820">
    <property type="entry name" value="alpha/beta hydrolase"/>
    <property type="match status" value="1"/>
</dbReference>
<sequence length="371" mass="40650">MSLQQGWIARYQRRFGRVKVWLGRINNTYITCYYKAPTRRTNQHVEILIPPPQPSMSNDLVLPRPGDAPTQPRPPIPAPSEKAFTDVFGALLPPAQYLQTSTGRAAYYTLAPLSPSPHPPRILLLHGVQTPALGLLPLTLHLRSSRPHAHFLLLDLWGHGLSETPIAPHEPALFHSLIDALLTHLAWPSAHLIGYSFGANLVVGYAVSRPERVQSFALVAPAGLIPMSMFDEEGMRYLVDRDVDEGAVREWVVRFLEGGDMVVPGDWRERVSRGEVVAQAVKEWQMRNHAGHGASVVGIVRDGRVVGNEGEFGRAAGLGVQNVVVLGSEDSLSGKEKFEELGFGRVVVVEGAGHGVVRDRPVEVAAAIQLF</sequence>
<accession>A0A9P4QZ86</accession>
<dbReference type="AlphaFoldDB" id="A0A9P4QZ86"/>
<dbReference type="OrthoDB" id="408373at2759"/>
<gene>
    <name evidence="3" type="ORF">EJ04DRAFT_553088</name>
</gene>
<evidence type="ECO:0000313" key="3">
    <source>
        <dbReference type="EMBL" id="KAF2733897.1"/>
    </source>
</evidence>
<proteinExistence type="predicted"/>
<dbReference type="PANTHER" id="PTHR43194:SF2">
    <property type="entry name" value="PEROXISOMAL MEMBRANE PROTEIN LPX1"/>
    <property type="match status" value="1"/>
</dbReference>
<organism evidence="3 4">
    <name type="scientific">Polyplosphaeria fusca</name>
    <dbReference type="NCBI Taxonomy" id="682080"/>
    <lineage>
        <taxon>Eukaryota</taxon>
        <taxon>Fungi</taxon>
        <taxon>Dikarya</taxon>
        <taxon>Ascomycota</taxon>
        <taxon>Pezizomycotina</taxon>
        <taxon>Dothideomycetes</taxon>
        <taxon>Pleosporomycetidae</taxon>
        <taxon>Pleosporales</taxon>
        <taxon>Tetraplosphaeriaceae</taxon>
        <taxon>Polyplosphaeria</taxon>
    </lineage>
</organism>
<reference evidence="3" key="1">
    <citation type="journal article" date="2020" name="Stud. Mycol.">
        <title>101 Dothideomycetes genomes: a test case for predicting lifestyles and emergence of pathogens.</title>
        <authorList>
            <person name="Haridas S."/>
            <person name="Albert R."/>
            <person name="Binder M."/>
            <person name="Bloem J."/>
            <person name="Labutti K."/>
            <person name="Salamov A."/>
            <person name="Andreopoulos B."/>
            <person name="Baker S."/>
            <person name="Barry K."/>
            <person name="Bills G."/>
            <person name="Bluhm B."/>
            <person name="Cannon C."/>
            <person name="Castanera R."/>
            <person name="Culley D."/>
            <person name="Daum C."/>
            <person name="Ezra D."/>
            <person name="Gonzalez J."/>
            <person name="Henrissat B."/>
            <person name="Kuo A."/>
            <person name="Liang C."/>
            <person name="Lipzen A."/>
            <person name="Lutzoni F."/>
            <person name="Magnuson J."/>
            <person name="Mondo S."/>
            <person name="Nolan M."/>
            <person name="Ohm R."/>
            <person name="Pangilinan J."/>
            <person name="Park H.-J."/>
            <person name="Ramirez L."/>
            <person name="Alfaro M."/>
            <person name="Sun H."/>
            <person name="Tritt A."/>
            <person name="Yoshinaga Y."/>
            <person name="Zwiers L.-H."/>
            <person name="Turgeon B."/>
            <person name="Goodwin S."/>
            <person name="Spatafora J."/>
            <person name="Crous P."/>
            <person name="Grigoriev I."/>
        </authorList>
    </citation>
    <scope>NUCLEOTIDE SEQUENCE</scope>
    <source>
        <strain evidence="3">CBS 125425</strain>
    </source>
</reference>
<dbReference type="PANTHER" id="PTHR43194">
    <property type="entry name" value="HYDROLASE ALPHA/BETA FOLD FAMILY"/>
    <property type="match status" value="1"/>
</dbReference>
<dbReference type="Proteomes" id="UP000799444">
    <property type="component" value="Unassembled WGS sequence"/>
</dbReference>
<comment type="caution">
    <text evidence="3">The sequence shown here is derived from an EMBL/GenBank/DDBJ whole genome shotgun (WGS) entry which is preliminary data.</text>
</comment>
<feature type="domain" description="AB hydrolase-1" evidence="2">
    <location>
        <begin position="145"/>
        <end position="229"/>
    </location>
</feature>
<dbReference type="InterPro" id="IPR050228">
    <property type="entry name" value="Carboxylesterase_BioH"/>
</dbReference>
<dbReference type="Pfam" id="PF00561">
    <property type="entry name" value="Abhydrolase_1"/>
    <property type="match status" value="1"/>
</dbReference>
<evidence type="ECO:0000313" key="4">
    <source>
        <dbReference type="Proteomes" id="UP000799444"/>
    </source>
</evidence>
<evidence type="ECO:0000259" key="2">
    <source>
        <dbReference type="Pfam" id="PF00561"/>
    </source>
</evidence>